<keyword evidence="1" id="KW-0812">Transmembrane</keyword>
<dbReference type="STRING" id="1291764.GCA_001311235_01291"/>
<evidence type="ECO:0000259" key="2">
    <source>
        <dbReference type="Pfam" id="PF09922"/>
    </source>
</evidence>
<dbReference type="InterPro" id="IPR024425">
    <property type="entry name" value="LiaF-like_C"/>
</dbReference>
<keyword evidence="1" id="KW-1133">Transmembrane helix</keyword>
<comment type="caution">
    <text evidence="3">The sequence shown here is derived from an EMBL/GenBank/DDBJ whole genome shotgun (WGS) entry which is preliminary data.</text>
</comment>
<accession>A0A2A5RNF6</accession>
<evidence type="ECO:0000313" key="3">
    <source>
        <dbReference type="EMBL" id="PCS00874.1"/>
    </source>
</evidence>
<dbReference type="InterPro" id="IPR047793">
    <property type="entry name" value="LiaF_C"/>
</dbReference>
<dbReference type="Pfam" id="PF09922">
    <property type="entry name" value="LiaF-like_C"/>
    <property type="match status" value="1"/>
</dbReference>
<feature type="domain" description="Cell wall-active antibiotics response LiaF-like C-terminal" evidence="2">
    <location>
        <begin position="89"/>
        <end position="183"/>
    </location>
</feature>
<protein>
    <recommendedName>
        <fullName evidence="2">Cell wall-active antibiotics response LiaF-like C-terminal domain-containing protein</fullName>
    </recommendedName>
</protein>
<keyword evidence="1" id="KW-0472">Membrane</keyword>
<dbReference type="Proteomes" id="UP000218181">
    <property type="component" value="Unassembled WGS sequence"/>
</dbReference>
<name>A0A2A5RNF6_9LACT</name>
<evidence type="ECO:0000256" key="1">
    <source>
        <dbReference type="SAM" id="Phobius"/>
    </source>
</evidence>
<evidence type="ECO:0000313" key="4">
    <source>
        <dbReference type="Proteomes" id="UP000218181"/>
    </source>
</evidence>
<keyword evidence="4" id="KW-1185">Reference proteome</keyword>
<gene>
    <name evidence="3" type="ORF">RT41_GL000664</name>
</gene>
<dbReference type="EMBL" id="JXJU01000002">
    <property type="protein sequence ID" value="PCS00874.1"/>
    <property type="molecule type" value="Genomic_DNA"/>
</dbReference>
<proteinExistence type="predicted"/>
<sequence length="186" mass="20923">MLMMAILAIVFTVLANRSRSNFFRVLSFIFWAISVMVLFTAGWFWLAILFPAVACIVFWKNNPRTDGQRARNVFYEGFGVPTEKKEETVTHANGNDVIDLDDVHYRPMGNAISIKKLTGNTKIIVPDDVAVILDITVGTGIVKVFDESPQINAGNIHYFSDNVNEARKRMKITIRVQTGNVEIVRG</sequence>
<dbReference type="AlphaFoldDB" id="A0A2A5RNF6"/>
<reference evidence="3 4" key="1">
    <citation type="submission" date="2014-12" db="EMBL/GenBank/DDBJ databases">
        <title>Draft genome sequences of 10 type strains of Lactococcus.</title>
        <authorList>
            <person name="Sun Z."/>
            <person name="Zhong Z."/>
            <person name="Liu W."/>
            <person name="Zhang W."/>
            <person name="Zhang H."/>
        </authorList>
    </citation>
    <scope>NUCLEOTIDE SEQUENCE [LARGE SCALE GENOMIC DNA]</scope>
    <source>
        <strain evidence="3 4">JCM 16395</strain>
    </source>
</reference>
<feature type="transmembrane region" description="Helical" evidence="1">
    <location>
        <begin position="30"/>
        <end position="59"/>
    </location>
</feature>
<dbReference type="NCBIfam" id="NF040535">
    <property type="entry name" value="LiaF_C_term"/>
    <property type="match status" value="1"/>
</dbReference>
<organism evidence="3 4">
    <name type="scientific">Lactococcus fujiensis JCM 16395</name>
    <dbReference type="NCBI Taxonomy" id="1291764"/>
    <lineage>
        <taxon>Bacteria</taxon>
        <taxon>Bacillati</taxon>
        <taxon>Bacillota</taxon>
        <taxon>Bacilli</taxon>
        <taxon>Lactobacillales</taxon>
        <taxon>Streptococcaceae</taxon>
        <taxon>Lactococcus</taxon>
    </lineage>
</organism>